<dbReference type="InterPro" id="IPR036249">
    <property type="entry name" value="Thioredoxin-like_sf"/>
</dbReference>
<evidence type="ECO:0000313" key="3">
    <source>
        <dbReference type="Proteomes" id="UP000192582"/>
    </source>
</evidence>
<protein>
    <recommendedName>
        <fullName evidence="4">Sucrase/ferredoxin-like</fullName>
    </recommendedName>
</protein>
<name>A0A1W1VEE4_9DEIO</name>
<dbReference type="Proteomes" id="UP000192582">
    <property type="component" value="Unassembled WGS sequence"/>
</dbReference>
<dbReference type="InterPro" id="IPR009737">
    <property type="entry name" value="Aim32/Apd1-like"/>
</dbReference>
<evidence type="ECO:0000256" key="1">
    <source>
        <dbReference type="SAM" id="MobiDB-lite"/>
    </source>
</evidence>
<organism evidence="2 3">
    <name type="scientific">Deinococcus hopiensis KR-140</name>
    <dbReference type="NCBI Taxonomy" id="695939"/>
    <lineage>
        <taxon>Bacteria</taxon>
        <taxon>Thermotogati</taxon>
        <taxon>Deinococcota</taxon>
        <taxon>Deinococci</taxon>
        <taxon>Deinococcales</taxon>
        <taxon>Deinococcaceae</taxon>
        <taxon>Deinococcus</taxon>
    </lineage>
</organism>
<reference evidence="2 3" key="1">
    <citation type="submission" date="2017-04" db="EMBL/GenBank/DDBJ databases">
        <authorList>
            <person name="Afonso C.L."/>
            <person name="Miller P.J."/>
            <person name="Scott M.A."/>
            <person name="Spackman E."/>
            <person name="Goraichik I."/>
            <person name="Dimitrov K.M."/>
            <person name="Suarez D.L."/>
            <person name="Swayne D.E."/>
        </authorList>
    </citation>
    <scope>NUCLEOTIDE SEQUENCE [LARGE SCALE GENOMIC DNA]</scope>
    <source>
        <strain evidence="2 3">KR-140</strain>
    </source>
</reference>
<dbReference type="SUPFAM" id="SSF52833">
    <property type="entry name" value="Thioredoxin-like"/>
    <property type="match status" value="1"/>
</dbReference>
<dbReference type="PIRSF" id="PIRSF035042">
    <property type="entry name" value="UCP035042_thirdx"/>
    <property type="match status" value="1"/>
</dbReference>
<dbReference type="STRING" id="695939.SAMN00790413_01273"/>
<proteinExistence type="predicted"/>
<sequence length="323" mass="35883">MTAPAPVSRLSLCSEGVPVPGERPQGTAHRWNTCFALEATPREWDRMRDPAGWSARQREVMGRLGEHVRASGLGYGLLMFTSTRLERGEGGLRRVRVYTRPHGAFASYDRADYQLHGEELFALMEAALLDTPHPELEERRAQTPSGSDWHVCTHGRVDAACGKFGVPLEAALSSTPEGKRVWRTSHFGGHRFAPTVQELPAGRTWAHMTPELTGRLMRREGDHRVLAPHYRGWSALEPLAQVAEAEAFARSGWWWLDTPKAAQTQQREEDRATVQLDFVGPDGTPGTLTAEVEITHHLQTRGSSHKPGTSAAPQYSVRFLENG</sequence>
<dbReference type="AlphaFoldDB" id="A0A1W1VEE4"/>
<gene>
    <name evidence="2" type="ORF">SAMN00790413_01273</name>
</gene>
<evidence type="ECO:0000313" key="2">
    <source>
        <dbReference type="EMBL" id="SMB91742.1"/>
    </source>
</evidence>
<accession>A0A1W1VEE4</accession>
<keyword evidence="3" id="KW-1185">Reference proteome</keyword>
<dbReference type="Pfam" id="PF06999">
    <property type="entry name" value="Suc_Fer-like"/>
    <property type="match status" value="1"/>
</dbReference>
<dbReference type="EMBL" id="FWWU01000009">
    <property type="protein sequence ID" value="SMB91742.1"/>
    <property type="molecule type" value="Genomic_DNA"/>
</dbReference>
<dbReference type="InterPro" id="IPR010350">
    <property type="entry name" value="Aim32/Apd1-like_bac"/>
</dbReference>
<feature type="region of interest" description="Disordered" evidence="1">
    <location>
        <begin position="300"/>
        <end position="323"/>
    </location>
</feature>
<dbReference type="CDD" id="cd03062">
    <property type="entry name" value="TRX_Fd_Sucrase"/>
    <property type="match status" value="1"/>
</dbReference>
<evidence type="ECO:0008006" key="4">
    <source>
        <dbReference type="Google" id="ProtNLM"/>
    </source>
</evidence>